<dbReference type="InterPro" id="IPR005467">
    <property type="entry name" value="His_kinase_dom"/>
</dbReference>
<dbReference type="Pfam" id="PF02518">
    <property type="entry name" value="HATPase_c"/>
    <property type="match status" value="1"/>
</dbReference>
<dbReference type="Gene3D" id="3.30.565.10">
    <property type="entry name" value="Histidine kinase-like ATPase, C-terminal domain"/>
    <property type="match status" value="1"/>
</dbReference>
<dbReference type="NCBIfam" id="TIGR00229">
    <property type="entry name" value="sensory_box"/>
    <property type="match status" value="1"/>
</dbReference>
<reference evidence="17 18" key="1">
    <citation type="submission" date="2019-11" db="EMBL/GenBank/DDBJ databases">
        <authorList>
            <person name="Holert J."/>
        </authorList>
    </citation>
    <scope>NUCLEOTIDE SEQUENCE [LARGE SCALE GENOMIC DNA]</scope>
    <source>
        <strain evidence="17">SB11_3</strain>
    </source>
</reference>
<gene>
    <name evidence="17" type="primary">zraS</name>
    <name evidence="17" type="ORF">OPDIPICF_00343</name>
</gene>
<dbReference type="Gene3D" id="3.30.450.20">
    <property type="entry name" value="PAS domain"/>
    <property type="match status" value="1"/>
</dbReference>
<comment type="similarity">
    <text evidence="3">Belongs to the sodium:solute symporter (SSF) (TC 2.A.21) family.</text>
</comment>
<feature type="transmembrane region" description="Helical" evidence="14">
    <location>
        <begin position="192"/>
        <end position="220"/>
    </location>
</feature>
<dbReference type="EMBL" id="CACSIO010000001">
    <property type="protein sequence ID" value="CAA0081789.1"/>
    <property type="molecule type" value="Genomic_DNA"/>
</dbReference>
<dbReference type="CDD" id="cd00130">
    <property type="entry name" value="PAS"/>
    <property type="match status" value="1"/>
</dbReference>
<dbReference type="PROSITE" id="PS50109">
    <property type="entry name" value="HIS_KIN"/>
    <property type="match status" value="1"/>
</dbReference>
<keyword evidence="6 17" id="KW-0808">Transferase</keyword>
<feature type="transmembrane region" description="Helical" evidence="14">
    <location>
        <begin position="252"/>
        <end position="271"/>
    </location>
</feature>
<keyword evidence="11 14" id="KW-1133">Transmembrane helix</keyword>
<feature type="transmembrane region" description="Helical" evidence="14">
    <location>
        <begin position="412"/>
        <end position="430"/>
    </location>
</feature>
<feature type="transmembrane region" description="Helical" evidence="14">
    <location>
        <begin position="38"/>
        <end position="58"/>
    </location>
</feature>
<dbReference type="SMART" id="SM00091">
    <property type="entry name" value="PAS"/>
    <property type="match status" value="1"/>
</dbReference>
<evidence type="ECO:0000256" key="2">
    <source>
        <dbReference type="ARBA" id="ARBA00004141"/>
    </source>
</evidence>
<evidence type="ECO:0000259" key="16">
    <source>
        <dbReference type="PROSITE" id="PS50112"/>
    </source>
</evidence>
<keyword evidence="8" id="KW-0547">Nucleotide-binding</keyword>
<organism evidence="17 18">
    <name type="scientific">BD1-7 clade bacterium</name>
    <dbReference type="NCBI Taxonomy" id="2029982"/>
    <lineage>
        <taxon>Bacteria</taxon>
        <taxon>Pseudomonadati</taxon>
        <taxon>Pseudomonadota</taxon>
        <taxon>Gammaproteobacteria</taxon>
        <taxon>Cellvibrionales</taxon>
        <taxon>Spongiibacteraceae</taxon>
        <taxon>BD1-7 clade</taxon>
    </lineage>
</organism>
<dbReference type="CDD" id="cd00082">
    <property type="entry name" value="HisKA"/>
    <property type="match status" value="1"/>
</dbReference>
<evidence type="ECO:0000256" key="10">
    <source>
        <dbReference type="ARBA" id="ARBA00022840"/>
    </source>
</evidence>
<evidence type="ECO:0000256" key="1">
    <source>
        <dbReference type="ARBA" id="ARBA00000085"/>
    </source>
</evidence>
<feature type="transmembrane region" description="Helical" evidence="14">
    <location>
        <begin position="383"/>
        <end position="400"/>
    </location>
</feature>
<dbReference type="Pfam" id="PF00989">
    <property type="entry name" value="PAS"/>
    <property type="match status" value="1"/>
</dbReference>
<evidence type="ECO:0000256" key="9">
    <source>
        <dbReference type="ARBA" id="ARBA00022777"/>
    </source>
</evidence>
<dbReference type="GO" id="GO:0005524">
    <property type="term" value="F:ATP binding"/>
    <property type="evidence" value="ECO:0007669"/>
    <property type="project" value="UniProtKB-KW"/>
</dbReference>
<evidence type="ECO:0000313" key="17">
    <source>
        <dbReference type="EMBL" id="CAA0081789.1"/>
    </source>
</evidence>
<evidence type="ECO:0000313" key="18">
    <source>
        <dbReference type="Proteomes" id="UP000441399"/>
    </source>
</evidence>
<dbReference type="InterPro" id="IPR003661">
    <property type="entry name" value="HisK_dim/P_dom"/>
</dbReference>
<dbReference type="SMART" id="SM00388">
    <property type="entry name" value="HisKA"/>
    <property type="match status" value="1"/>
</dbReference>
<evidence type="ECO:0000256" key="8">
    <source>
        <dbReference type="ARBA" id="ARBA00022741"/>
    </source>
</evidence>
<feature type="domain" description="Histidine kinase" evidence="15">
    <location>
        <begin position="771"/>
        <end position="986"/>
    </location>
</feature>
<name>A0A5S9N1Q9_9GAMM</name>
<evidence type="ECO:0000256" key="11">
    <source>
        <dbReference type="ARBA" id="ARBA00022989"/>
    </source>
</evidence>
<dbReference type="AlphaFoldDB" id="A0A5S9N1Q9"/>
<keyword evidence="5" id="KW-0597">Phosphoprotein</keyword>
<accession>A0A5S9N1Q9</accession>
<dbReference type="InterPro" id="IPR001734">
    <property type="entry name" value="Na/solute_symporter"/>
</dbReference>
<dbReference type="InterPro" id="IPR003594">
    <property type="entry name" value="HATPase_dom"/>
</dbReference>
<proteinExistence type="inferred from homology"/>
<dbReference type="OrthoDB" id="9764438at2"/>
<feature type="transmembrane region" description="Helical" evidence="14">
    <location>
        <begin position="160"/>
        <end position="180"/>
    </location>
</feature>
<dbReference type="PRINTS" id="PR00344">
    <property type="entry name" value="BCTRLSENSOR"/>
</dbReference>
<dbReference type="PROSITE" id="PS50283">
    <property type="entry name" value="NA_SOLUT_SYMP_3"/>
    <property type="match status" value="1"/>
</dbReference>
<evidence type="ECO:0000256" key="5">
    <source>
        <dbReference type="ARBA" id="ARBA00022553"/>
    </source>
</evidence>
<evidence type="ECO:0000256" key="4">
    <source>
        <dbReference type="ARBA" id="ARBA00012438"/>
    </source>
</evidence>
<dbReference type="SUPFAM" id="SSF55785">
    <property type="entry name" value="PYP-like sensor domain (PAS domain)"/>
    <property type="match status" value="1"/>
</dbReference>
<keyword evidence="7 14" id="KW-0812">Transmembrane</keyword>
<dbReference type="Proteomes" id="UP000441399">
    <property type="component" value="Unassembled WGS sequence"/>
</dbReference>
<evidence type="ECO:0000256" key="7">
    <source>
        <dbReference type="ARBA" id="ARBA00022692"/>
    </source>
</evidence>
<sequence>MFDLTSILLLSFAYLALVFIVAIAAENRWLPKPLIHHPAVYSLSLGAYAGTWAIFGALELANSDGFVFLSYYFGTSALFIFAPLILHPLLNLCRTYRLSSLADLFSFRYNSQWAGFLVSIGTLISVLPLMAIQISNVAESAVFLGQAQASSYDAAAHSEIQRYLSITFCIAITLFSLIFGSRQINTHSRHEGLVVASAFQSLVKLTLFLSLGIAALFWVFDSPLELEAWLNSQPAALNQLNDSLVSNNARTLVLIFFAAALSFPHLFHLTLTENPNRKSLDYASWSFPLYLLLLSLPVLPILWANQATGSTTPVHLDALALGFIVQNPWLISAAFICTLAAASATLIVMTIAVASMCTNHLILPYYSPRQNANIYSWLRQIKRALIVLIVLLAFTLYEWVHRQSLLNNFGYAAYTAALQFLPGILAVLYWPRGNRAGLIVGLSAGFLCWGITILLPLVTADAFGMMPMLLNVFQLGQESYWSMAAIASLGINMLMFGLVSFATPTDKEQQYVADICSQDDLSRPTRQQLALRSPEEFIHQLSQAIGFPTAQKEVHNALKELNMQITENRPFALRLLRRQIEANLSGLFGPTVARQIVTQQLPYSKDTEQYASKDIHLIEHRLESYKSNLTGLASELDELRRYHRNTIENLPIGVCTLGNDSEILLWNTTLADMTGIDGQGIIGSSIDNLAQPWQHVIREFIASGQEHEHKQAVEINQENRWITLHKTVTIGDGPLDNNQTILIEDVTETAMLEQELLHNERLASIGRLAAGVAHEIGNPITGIACLAQNLKYDSDEPAIHEAAKDILTQTDRVTRIVQSLVSFAHAGTQSQTTSDQPVSLYLCADDAIHLLSLDQKSCSELIDNLIDQNHWVQGDPQRLLQVFINLLNNALDASEQTAPIFLESAEESNCIELKVTDFGPGIPTNVQEQIFEPFFTTKDPGEGTGLGLSLVYSIIEDHKGSITVESPISEEQSYGTCFTIRLPKAADPQHLAIDGSLD</sequence>
<comment type="catalytic activity">
    <reaction evidence="1">
        <text>ATP + protein L-histidine = ADP + protein N-phospho-L-histidine.</text>
        <dbReference type="EC" id="2.7.13.3"/>
    </reaction>
</comment>
<keyword evidence="9" id="KW-0418">Kinase</keyword>
<evidence type="ECO:0000256" key="12">
    <source>
        <dbReference type="ARBA" id="ARBA00023012"/>
    </source>
</evidence>
<dbReference type="Pfam" id="PF00512">
    <property type="entry name" value="HisKA"/>
    <property type="match status" value="1"/>
</dbReference>
<keyword evidence="10" id="KW-0067">ATP-binding</keyword>
<feature type="transmembrane region" description="Helical" evidence="14">
    <location>
        <begin position="70"/>
        <end position="92"/>
    </location>
</feature>
<dbReference type="InterPro" id="IPR038377">
    <property type="entry name" value="Na/Glc_symporter_sf"/>
</dbReference>
<dbReference type="InterPro" id="IPR013767">
    <property type="entry name" value="PAS_fold"/>
</dbReference>
<feature type="transmembrane region" description="Helical" evidence="14">
    <location>
        <begin position="480"/>
        <end position="501"/>
    </location>
</feature>
<keyword evidence="13 14" id="KW-0472">Membrane</keyword>
<dbReference type="GO" id="GO:0016020">
    <property type="term" value="C:membrane"/>
    <property type="evidence" value="ECO:0007669"/>
    <property type="project" value="UniProtKB-SubCell"/>
</dbReference>
<dbReference type="SUPFAM" id="SSF47384">
    <property type="entry name" value="Homodimeric domain of signal transducing histidine kinase"/>
    <property type="match status" value="1"/>
</dbReference>
<dbReference type="GO" id="GO:0006355">
    <property type="term" value="P:regulation of DNA-templated transcription"/>
    <property type="evidence" value="ECO:0007669"/>
    <property type="project" value="InterPro"/>
</dbReference>
<dbReference type="Gene3D" id="1.20.1730.10">
    <property type="entry name" value="Sodium/glucose cotransporter"/>
    <property type="match status" value="1"/>
</dbReference>
<keyword evidence="18" id="KW-1185">Reference proteome</keyword>
<feature type="transmembrane region" description="Helical" evidence="14">
    <location>
        <begin position="329"/>
        <end position="362"/>
    </location>
</feature>
<dbReference type="Gene3D" id="1.10.287.130">
    <property type="match status" value="1"/>
</dbReference>
<dbReference type="InterPro" id="IPR036097">
    <property type="entry name" value="HisK_dim/P_sf"/>
</dbReference>
<feature type="transmembrane region" description="Helical" evidence="14">
    <location>
        <begin position="437"/>
        <end position="460"/>
    </location>
</feature>
<dbReference type="PANTHER" id="PTHR43065:SF10">
    <property type="entry name" value="PEROXIDE STRESS-ACTIVATED HISTIDINE KINASE MAK3"/>
    <property type="match status" value="1"/>
</dbReference>
<dbReference type="GO" id="GO:0000155">
    <property type="term" value="F:phosphorelay sensor kinase activity"/>
    <property type="evidence" value="ECO:0007669"/>
    <property type="project" value="InterPro"/>
</dbReference>
<dbReference type="InterPro" id="IPR004358">
    <property type="entry name" value="Sig_transdc_His_kin-like_C"/>
</dbReference>
<dbReference type="PROSITE" id="PS50112">
    <property type="entry name" value="PAS"/>
    <property type="match status" value="1"/>
</dbReference>
<dbReference type="SMART" id="SM00387">
    <property type="entry name" value="HATPase_c"/>
    <property type="match status" value="1"/>
</dbReference>
<dbReference type="EC" id="2.7.13.3" evidence="4"/>
<feature type="transmembrane region" description="Helical" evidence="14">
    <location>
        <begin position="113"/>
        <end position="134"/>
    </location>
</feature>
<evidence type="ECO:0000256" key="3">
    <source>
        <dbReference type="ARBA" id="ARBA00006434"/>
    </source>
</evidence>
<feature type="domain" description="PAS" evidence="16">
    <location>
        <begin position="639"/>
        <end position="692"/>
    </location>
</feature>
<feature type="transmembrane region" description="Helical" evidence="14">
    <location>
        <begin position="283"/>
        <end position="303"/>
    </location>
</feature>
<dbReference type="InterPro" id="IPR000014">
    <property type="entry name" value="PAS"/>
</dbReference>
<dbReference type="SUPFAM" id="SSF55874">
    <property type="entry name" value="ATPase domain of HSP90 chaperone/DNA topoisomerase II/histidine kinase"/>
    <property type="match status" value="1"/>
</dbReference>
<keyword evidence="12" id="KW-0902">Two-component regulatory system</keyword>
<evidence type="ECO:0000256" key="13">
    <source>
        <dbReference type="ARBA" id="ARBA00023136"/>
    </source>
</evidence>
<dbReference type="InterPro" id="IPR036890">
    <property type="entry name" value="HATPase_C_sf"/>
</dbReference>
<feature type="transmembrane region" description="Helical" evidence="14">
    <location>
        <begin position="6"/>
        <end position="26"/>
    </location>
</feature>
<dbReference type="InterPro" id="IPR035965">
    <property type="entry name" value="PAS-like_dom_sf"/>
</dbReference>
<dbReference type="PANTHER" id="PTHR43065">
    <property type="entry name" value="SENSOR HISTIDINE KINASE"/>
    <property type="match status" value="1"/>
</dbReference>
<evidence type="ECO:0000256" key="6">
    <source>
        <dbReference type="ARBA" id="ARBA00022679"/>
    </source>
</evidence>
<protein>
    <recommendedName>
        <fullName evidence="4">histidine kinase</fullName>
        <ecNumber evidence="4">2.7.13.3</ecNumber>
    </recommendedName>
</protein>
<comment type="subcellular location">
    <subcellularLocation>
        <location evidence="2">Membrane</location>
        <topology evidence="2">Multi-pass membrane protein</topology>
    </subcellularLocation>
</comment>
<dbReference type="GO" id="GO:0022857">
    <property type="term" value="F:transmembrane transporter activity"/>
    <property type="evidence" value="ECO:0007669"/>
    <property type="project" value="InterPro"/>
</dbReference>
<evidence type="ECO:0000256" key="14">
    <source>
        <dbReference type="SAM" id="Phobius"/>
    </source>
</evidence>
<evidence type="ECO:0000259" key="15">
    <source>
        <dbReference type="PROSITE" id="PS50109"/>
    </source>
</evidence>